<proteinExistence type="predicted"/>
<protein>
    <submittedName>
        <fullName evidence="2">Uncharacterized protein</fullName>
    </submittedName>
</protein>
<feature type="compositionally biased region" description="Low complexity" evidence="1">
    <location>
        <begin position="137"/>
        <end position="153"/>
    </location>
</feature>
<evidence type="ECO:0000256" key="1">
    <source>
        <dbReference type="SAM" id="MobiDB-lite"/>
    </source>
</evidence>
<name>A0A7G2CPI8_9TRYP</name>
<feature type="compositionally biased region" description="Polar residues" evidence="1">
    <location>
        <begin position="123"/>
        <end position="136"/>
    </location>
</feature>
<dbReference type="EMBL" id="LR877161">
    <property type="protein sequence ID" value="CAD2220463.1"/>
    <property type="molecule type" value="Genomic_DNA"/>
</dbReference>
<keyword evidence="3" id="KW-1185">Reference proteome</keyword>
<accession>A0A7G2CPI8</accession>
<dbReference type="AlphaFoldDB" id="A0A7G2CPI8"/>
<gene>
    <name evidence="2" type="ORF">ADEAN_000798500</name>
</gene>
<dbReference type="VEuPathDB" id="TriTrypDB:ADEAN_000798500"/>
<feature type="region of interest" description="Disordered" evidence="1">
    <location>
        <begin position="123"/>
        <end position="153"/>
    </location>
</feature>
<evidence type="ECO:0000313" key="3">
    <source>
        <dbReference type="Proteomes" id="UP000515908"/>
    </source>
</evidence>
<organism evidence="2 3">
    <name type="scientific">Angomonas deanei</name>
    <dbReference type="NCBI Taxonomy" id="59799"/>
    <lineage>
        <taxon>Eukaryota</taxon>
        <taxon>Discoba</taxon>
        <taxon>Euglenozoa</taxon>
        <taxon>Kinetoplastea</taxon>
        <taxon>Metakinetoplastina</taxon>
        <taxon>Trypanosomatida</taxon>
        <taxon>Trypanosomatidae</taxon>
        <taxon>Strigomonadinae</taxon>
        <taxon>Angomonas</taxon>
    </lineage>
</organism>
<dbReference type="Proteomes" id="UP000515908">
    <property type="component" value="Chromosome 17"/>
</dbReference>
<reference evidence="2 3" key="1">
    <citation type="submission" date="2020-08" db="EMBL/GenBank/DDBJ databases">
        <authorList>
            <person name="Newling K."/>
            <person name="Davey J."/>
            <person name="Forrester S."/>
        </authorList>
    </citation>
    <scope>NUCLEOTIDE SEQUENCE [LARGE SCALE GENOMIC DNA]</scope>
    <source>
        <strain evidence="3">Crithidia deanei Carvalho (ATCC PRA-265)</strain>
    </source>
</reference>
<evidence type="ECO:0000313" key="2">
    <source>
        <dbReference type="EMBL" id="CAD2220463.1"/>
    </source>
</evidence>
<sequence length="229" mass="25777">MDANGAPIPFSVSAFGEPLPLQCPQCLVEHTNWKQTVPFNKYGDHVNLRSRFSNRYMVQHNTKGNVSPTKGKEKNHFTSSYVTDCLYKEHDEGNASMEDRNKNMRYCIESLRQKMEYEISTAQPDATGKPVSSSVHTSQNNTMNTTTNNNSNTLSRARTTNAYYCGLCHRRLLRFGAEGELIPLSCDEEGRILPMRCPGCGVEHSDWELKGFAAGRMFLEGDTVVPRRG</sequence>